<gene>
    <name evidence="1" type="ORF">DNK49_23005</name>
</gene>
<dbReference type="RefSeq" id="WP_110530399.1">
    <property type="nucleotide sequence ID" value="NZ_QKOE01000067.1"/>
</dbReference>
<evidence type="ECO:0000313" key="1">
    <source>
        <dbReference type="EMBL" id="PZA14227.1"/>
    </source>
</evidence>
<evidence type="ECO:0008006" key="3">
    <source>
        <dbReference type="Google" id="ProtNLM"/>
    </source>
</evidence>
<protein>
    <recommendedName>
        <fullName evidence="3">DUF4279 domain-containing protein</fullName>
    </recommendedName>
</protein>
<name>A0A323UPH8_9RHOO</name>
<reference evidence="1 2" key="1">
    <citation type="submission" date="2018-06" db="EMBL/GenBank/DDBJ databases">
        <title>Azoarcus communis strain SWub3 genome.</title>
        <authorList>
            <person name="Zorraquino Salvo V."/>
            <person name="Toubiana D."/>
            <person name="Blumwald E."/>
        </authorList>
    </citation>
    <scope>NUCLEOTIDE SEQUENCE [LARGE SCALE GENOMIC DNA]</scope>
    <source>
        <strain evidence="1 2">SWub3</strain>
    </source>
</reference>
<proteinExistence type="predicted"/>
<comment type="caution">
    <text evidence="1">The sequence shown here is derived from an EMBL/GenBank/DDBJ whole genome shotgun (WGS) entry which is preliminary data.</text>
</comment>
<keyword evidence="2" id="KW-1185">Reference proteome</keyword>
<dbReference type="OrthoDB" id="6025978at2"/>
<organism evidence="1 2">
    <name type="scientific">Parazoarcus communis SWub3 = DSM 12120</name>
    <dbReference type="NCBI Taxonomy" id="1121029"/>
    <lineage>
        <taxon>Bacteria</taxon>
        <taxon>Pseudomonadati</taxon>
        <taxon>Pseudomonadota</taxon>
        <taxon>Betaproteobacteria</taxon>
        <taxon>Rhodocyclales</taxon>
        <taxon>Zoogloeaceae</taxon>
        <taxon>Parazoarcus</taxon>
    </lineage>
</organism>
<dbReference type="AlphaFoldDB" id="A0A323UPH8"/>
<dbReference type="InterPro" id="IPR025459">
    <property type="entry name" value="DUF4279"/>
</dbReference>
<dbReference type="Proteomes" id="UP000248259">
    <property type="component" value="Unassembled WGS sequence"/>
</dbReference>
<sequence>MLISVRIYFQGNDLEPSVLTAMLGVEPSRSHKFGEERTNRQGKVLVAKVGLWTWQSTDRTEAMTLSDHVQKLWATFERYVGSISTLPNVERAWIDVHVLHEVPATDSNEACFDLDAKALLALSQFGLPVEFTVGFVEPEHG</sequence>
<accession>A0A323UPH8</accession>
<evidence type="ECO:0000313" key="2">
    <source>
        <dbReference type="Proteomes" id="UP000248259"/>
    </source>
</evidence>
<dbReference type="Pfam" id="PF14106">
    <property type="entry name" value="DUF4279"/>
    <property type="match status" value="1"/>
</dbReference>
<dbReference type="EMBL" id="QKOE01000067">
    <property type="protein sequence ID" value="PZA14227.1"/>
    <property type="molecule type" value="Genomic_DNA"/>
</dbReference>